<dbReference type="SUPFAM" id="SSF74653">
    <property type="entry name" value="TolA/TonB C-terminal domain"/>
    <property type="match status" value="1"/>
</dbReference>
<dbReference type="STRING" id="1297742.A176_004745"/>
<protein>
    <recommendedName>
        <fullName evidence="6">TonB C-terminal domain-containing protein</fullName>
    </recommendedName>
</protein>
<keyword evidence="2" id="KW-0812">Transmembrane</keyword>
<sequence length="123" mass="12918">MLVLALAPVALAAAGSPQLQAFFQQDLTDAAYQQKVYSRVAGKWRQPGAKARPAVGKKTVVRAVIGRDGKLVSTDIAIESGSKAWDAAALSAVKKAAPFPPLPESFPLATLDAHFHVAWVASP</sequence>
<evidence type="ECO:0000256" key="2">
    <source>
        <dbReference type="ARBA" id="ARBA00022692"/>
    </source>
</evidence>
<dbReference type="Gene3D" id="3.30.1150.10">
    <property type="match status" value="1"/>
</dbReference>
<dbReference type="AlphaFoldDB" id="A0A0H4X1V1"/>
<organism evidence="7 8">
    <name type="scientific">Pseudomyxococcus hansupus</name>
    <dbReference type="NCBI Taxonomy" id="1297742"/>
    <lineage>
        <taxon>Bacteria</taxon>
        <taxon>Pseudomonadati</taxon>
        <taxon>Myxococcota</taxon>
        <taxon>Myxococcia</taxon>
        <taxon>Myxococcales</taxon>
        <taxon>Cystobacterineae</taxon>
        <taxon>Myxococcaceae</taxon>
        <taxon>Pseudomyxococcus</taxon>
    </lineage>
</organism>
<keyword evidence="3" id="KW-1133">Transmembrane helix</keyword>
<evidence type="ECO:0000313" key="7">
    <source>
        <dbReference type="EMBL" id="AKQ67833.1"/>
    </source>
</evidence>
<keyword evidence="8" id="KW-1185">Reference proteome</keyword>
<name>A0A0H4X1V1_9BACT</name>
<evidence type="ECO:0000256" key="1">
    <source>
        <dbReference type="ARBA" id="ARBA00004167"/>
    </source>
</evidence>
<reference evidence="7 8" key="1">
    <citation type="journal article" date="2016" name="PLoS ONE">
        <title>Complete Genome Sequence and Comparative Genomics of a Novel Myxobacterium Myxococcus hansupus.</title>
        <authorList>
            <person name="Sharma G."/>
            <person name="Narwani T."/>
            <person name="Subramanian S."/>
        </authorList>
    </citation>
    <scope>NUCLEOTIDE SEQUENCE [LARGE SCALE GENOMIC DNA]</scope>
    <source>
        <strain evidence="8">mixupus</strain>
    </source>
</reference>
<evidence type="ECO:0000313" key="8">
    <source>
        <dbReference type="Proteomes" id="UP000009026"/>
    </source>
</evidence>
<dbReference type="EMBL" id="CP012109">
    <property type="protein sequence ID" value="AKQ67833.1"/>
    <property type="molecule type" value="Genomic_DNA"/>
</dbReference>
<dbReference type="KEGG" id="mym:A176_004745"/>
<gene>
    <name evidence="7" type="ORF">A176_004745</name>
</gene>
<dbReference type="RefSeq" id="WP_002637215.1">
    <property type="nucleotide sequence ID" value="NZ_CP012109.1"/>
</dbReference>
<comment type="subcellular location">
    <subcellularLocation>
        <location evidence="1">Membrane</location>
        <topology evidence="1">Single-pass membrane protein</topology>
    </subcellularLocation>
</comment>
<dbReference type="PATRIC" id="fig|1297742.4.peg.4792"/>
<dbReference type="GO" id="GO:0055085">
    <property type="term" value="P:transmembrane transport"/>
    <property type="evidence" value="ECO:0007669"/>
    <property type="project" value="InterPro"/>
</dbReference>
<evidence type="ECO:0000259" key="6">
    <source>
        <dbReference type="PROSITE" id="PS52015"/>
    </source>
</evidence>
<dbReference type="eggNOG" id="COG0810">
    <property type="taxonomic scope" value="Bacteria"/>
</dbReference>
<dbReference type="PROSITE" id="PS52015">
    <property type="entry name" value="TONB_CTD"/>
    <property type="match status" value="1"/>
</dbReference>
<feature type="domain" description="TonB C-terminal" evidence="6">
    <location>
        <begin position="31"/>
        <end position="123"/>
    </location>
</feature>
<keyword evidence="5" id="KW-0732">Signal</keyword>
<proteinExistence type="predicted"/>
<dbReference type="InterPro" id="IPR006260">
    <property type="entry name" value="TonB/TolA_C"/>
</dbReference>
<dbReference type="InterPro" id="IPR037682">
    <property type="entry name" value="TonB_C"/>
</dbReference>
<dbReference type="Pfam" id="PF13103">
    <property type="entry name" value="TonB_2"/>
    <property type="match status" value="1"/>
</dbReference>
<dbReference type="GO" id="GO:0016020">
    <property type="term" value="C:membrane"/>
    <property type="evidence" value="ECO:0007669"/>
    <property type="project" value="UniProtKB-SubCell"/>
</dbReference>
<evidence type="ECO:0000256" key="3">
    <source>
        <dbReference type="ARBA" id="ARBA00022989"/>
    </source>
</evidence>
<feature type="chain" id="PRO_5005212247" description="TonB C-terminal domain-containing protein" evidence="5">
    <location>
        <begin position="22"/>
        <end position="123"/>
    </location>
</feature>
<feature type="signal peptide" evidence="5">
    <location>
        <begin position="1"/>
        <end position="21"/>
    </location>
</feature>
<evidence type="ECO:0000256" key="4">
    <source>
        <dbReference type="ARBA" id="ARBA00023136"/>
    </source>
</evidence>
<keyword evidence="4" id="KW-0472">Membrane</keyword>
<accession>A0A0H4X1V1</accession>
<dbReference type="NCBIfam" id="TIGR01352">
    <property type="entry name" value="tonB_Cterm"/>
    <property type="match status" value="1"/>
</dbReference>
<evidence type="ECO:0000256" key="5">
    <source>
        <dbReference type="SAM" id="SignalP"/>
    </source>
</evidence>
<dbReference type="Proteomes" id="UP000009026">
    <property type="component" value="Chromosome"/>
</dbReference>